<dbReference type="OrthoDB" id="370884at2759"/>
<feature type="compositionally biased region" description="Polar residues" evidence="1">
    <location>
        <begin position="191"/>
        <end position="241"/>
    </location>
</feature>
<dbReference type="Proteomes" id="UP000593567">
    <property type="component" value="Unassembled WGS sequence"/>
</dbReference>
<feature type="compositionally biased region" description="Polar residues" evidence="1">
    <location>
        <begin position="109"/>
        <end position="135"/>
    </location>
</feature>
<feature type="region of interest" description="Disordered" evidence="1">
    <location>
        <begin position="305"/>
        <end position="417"/>
    </location>
</feature>
<evidence type="ECO:0000313" key="2">
    <source>
        <dbReference type="EMBL" id="KAF6039473.1"/>
    </source>
</evidence>
<comment type="caution">
    <text evidence="2">The sequence shown here is derived from an EMBL/GenBank/DDBJ whole genome shotgun (WGS) entry which is preliminary data.</text>
</comment>
<evidence type="ECO:0000256" key="1">
    <source>
        <dbReference type="SAM" id="MobiDB-lite"/>
    </source>
</evidence>
<feature type="region of interest" description="Disordered" evidence="1">
    <location>
        <begin position="1"/>
        <end position="284"/>
    </location>
</feature>
<feature type="compositionally biased region" description="Basic and acidic residues" evidence="1">
    <location>
        <begin position="305"/>
        <end position="315"/>
    </location>
</feature>
<organism evidence="2 3">
    <name type="scientific">Bugula neritina</name>
    <name type="common">Brown bryozoan</name>
    <name type="synonym">Sertularia neritina</name>
    <dbReference type="NCBI Taxonomy" id="10212"/>
    <lineage>
        <taxon>Eukaryota</taxon>
        <taxon>Metazoa</taxon>
        <taxon>Spiralia</taxon>
        <taxon>Lophotrochozoa</taxon>
        <taxon>Bryozoa</taxon>
        <taxon>Gymnolaemata</taxon>
        <taxon>Cheilostomatida</taxon>
        <taxon>Flustrina</taxon>
        <taxon>Buguloidea</taxon>
        <taxon>Bugulidae</taxon>
        <taxon>Bugula</taxon>
    </lineage>
</organism>
<feature type="compositionally biased region" description="Basic and acidic residues" evidence="1">
    <location>
        <begin position="1"/>
        <end position="93"/>
    </location>
</feature>
<dbReference type="AlphaFoldDB" id="A0A7J7KMW0"/>
<sequence length="497" mass="52908">MESSLDSKMESSVDSKNESSVDSKNESSVDNKNESSVDNKNESSVDNKNESSVDNKNESSVDSKNESSVDNKNESSVDSKNESSVDNKNESSVDSKINGQSADNKESVSTHNFHANPDLQNNKLHGETDSVTPSEPTKPGVEPPQSNIVEGGAVPTGKSDEMGEAKTIESTVLVSNTPAGDHKDSNDKATSDTSVNTSDKPMNTDKTPMNTDETPMNTDETSSEPVTSPDTAVSMSETPVNSSVVTPITTESTPTATLVASVNSSVSTTDTPVTTVSTTSSAPTTEVNSFVTLPDTKVDCKAEDVVEPMETKDSAEESAGAATETQKDSAKEITGAATETQKAVEGSKVKKRGRGRPPKSATASTPVEREASRRSVQSYVKPTMEDKKADNMGGDNTEESNDDTPVLGSLEGPVPIQTGKRNRRKVDRLAENITVALSSTSEKKKLTIPEGTGVKLRDVQAIEEVINKTKAEELKIFHRLLYGSVGKVRSYIQTVTE</sequence>
<feature type="compositionally biased region" description="Polar residues" evidence="1">
    <location>
        <begin position="168"/>
        <end position="178"/>
    </location>
</feature>
<proteinExistence type="predicted"/>
<gene>
    <name evidence="2" type="ORF">EB796_002223</name>
</gene>
<protein>
    <submittedName>
        <fullName evidence="2">DEK</fullName>
    </submittedName>
</protein>
<name>A0A7J7KMW0_BUGNE</name>
<accession>A0A7J7KMW0</accession>
<keyword evidence="3" id="KW-1185">Reference proteome</keyword>
<reference evidence="2" key="1">
    <citation type="submission" date="2020-06" db="EMBL/GenBank/DDBJ databases">
        <title>Draft genome of Bugula neritina, a colonial animal packing powerful symbionts and potential medicines.</title>
        <authorList>
            <person name="Rayko M."/>
        </authorList>
    </citation>
    <scope>NUCLEOTIDE SEQUENCE [LARGE SCALE GENOMIC DNA]</scope>
    <source>
        <strain evidence="2">Kwan_BN1</strain>
    </source>
</reference>
<feature type="compositionally biased region" description="Basic and acidic residues" evidence="1">
    <location>
        <begin position="158"/>
        <end position="167"/>
    </location>
</feature>
<evidence type="ECO:0000313" key="3">
    <source>
        <dbReference type="Proteomes" id="UP000593567"/>
    </source>
</evidence>
<feature type="compositionally biased region" description="Low complexity" evidence="1">
    <location>
        <begin position="242"/>
        <end position="284"/>
    </location>
</feature>
<feature type="compositionally biased region" description="Basic and acidic residues" evidence="1">
    <location>
        <begin position="180"/>
        <end position="190"/>
    </location>
</feature>
<dbReference type="EMBL" id="VXIV02000255">
    <property type="protein sequence ID" value="KAF6039473.1"/>
    <property type="molecule type" value="Genomic_DNA"/>
</dbReference>